<dbReference type="PANTHER" id="PTHR48094">
    <property type="entry name" value="PROTEIN/NUCLEIC ACID DEGLYCASE DJ-1-RELATED"/>
    <property type="match status" value="1"/>
</dbReference>
<dbReference type="AlphaFoldDB" id="A0A0K1ERW1"/>
<keyword evidence="2" id="KW-0456">Lyase</keyword>
<dbReference type="STRING" id="52.CMC5_077760"/>
<dbReference type="EMBL" id="CP012159">
    <property type="protein sequence ID" value="AKT43544.1"/>
    <property type="molecule type" value="Genomic_DNA"/>
</dbReference>
<accession>A0A0K1ERW1</accession>
<dbReference type="PANTHER" id="PTHR48094:SF11">
    <property type="entry name" value="GLUTATHIONE-INDEPENDENT GLYOXALASE HSP31-RELATED"/>
    <property type="match status" value="1"/>
</dbReference>
<reference evidence="4 5" key="1">
    <citation type="submission" date="2015-07" db="EMBL/GenBank/DDBJ databases">
        <title>Genome analysis of myxobacterium Chondromyces crocatus Cm c5 reveals a high potential for natural compound synthesis and the genetic basis for the loss of fruiting body formation.</title>
        <authorList>
            <person name="Zaburannyi N."/>
            <person name="Bunk B."/>
            <person name="Maier J."/>
            <person name="Overmann J."/>
            <person name="Mueller R."/>
        </authorList>
    </citation>
    <scope>NUCLEOTIDE SEQUENCE [LARGE SCALE GENOMIC DNA]</scope>
    <source>
        <strain evidence="4 5">Cm c5</strain>
    </source>
</reference>
<dbReference type="GO" id="GO:0019243">
    <property type="term" value="P:methylglyoxal catabolic process to D-lactate via S-lactoyl-glutathione"/>
    <property type="evidence" value="ECO:0007669"/>
    <property type="project" value="TreeGrafter"/>
</dbReference>
<dbReference type="RefSeq" id="WP_179955501.1">
    <property type="nucleotide sequence ID" value="NZ_CP012159.1"/>
</dbReference>
<dbReference type="CDD" id="cd03141">
    <property type="entry name" value="GATase1_Hsp31_like"/>
    <property type="match status" value="1"/>
</dbReference>
<keyword evidence="5" id="KW-1185">Reference proteome</keyword>
<gene>
    <name evidence="4" type="ORF">CMC5_077760</name>
</gene>
<dbReference type="KEGG" id="ccro:CMC5_077760"/>
<protein>
    <submittedName>
        <fullName evidence="4">Transcriptional regulator</fullName>
    </submittedName>
</protein>
<dbReference type="Proteomes" id="UP000067626">
    <property type="component" value="Chromosome"/>
</dbReference>
<proteinExistence type="inferred from homology"/>
<keyword evidence="1" id="KW-0346">Stress response</keyword>
<evidence type="ECO:0000313" key="4">
    <source>
        <dbReference type="EMBL" id="AKT43544.1"/>
    </source>
</evidence>
<organism evidence="4 5">
    <name type="scientific">Chondromyces crocatus</name>
    <dbReference type="NCBI Taxonomy" id="52"/>
    <lineage>
        <taxon>Bacteria</taxon>
        <taxon>Pseudomonadati</taxon>
        <taxon>Myxococcota</taxon>
        <taxon>Polyangia</taxon>
        <taxon>Polyangiales</taxon>
        <taxon>Polyangiaceae</taxon>
        <taxon>Chondromyces</taxon>
    </lineage>
</organism>
<dbReference type="GO" id="GO:0005737">
    <property type="term" value="C:cytoplasm"/>
    <property type="evidence" value="ECO:0007669"/>
    <property type="project" value="TreeGrafter"/>
</dbReference>
<dbReference type="InterPro" id="IPR029062">
    <property type="entry name" value="Class_I_gatase-like"/>
</dbReference>
<comment type="similarity">
    <text evidence="3">Belongs to the peptidase C56 family. HSP31-like subfamily.</text>
</comment>
<evidence type="ECO:0000256" key="3">
    <source>
        <dbReference type="ARBA" id="ARBA00038493"/>
    </source>
</evidence>
<dbReference type="Gene3D" id="3.40.50.880">
    <property type="match status" value="1"/>
</dbReference>
<dbReference type="InterPro" id="IPR050325">
    <property type="entry name" value="Prot/Nucl_acid_deglycase"/>
</dbReference>
<evidence type="ECO:0000256" key="2">
    <source>
        <dbReference type="ARBA" id="ARBA00023239"/>
    </source>
</evidence>
<dbReference type="SUPFAM" id="SSF52317">
    <property type="entry name" value="Class I glutamine amidotransferase-like"/>
    <property type="match status" value="1"/>
</dbReference>
<evidence type="ECO:0000256" key="1">
    <source>
        <dbReference type="ARBA" id="ARBA00023016"/>
    </source>
</evidence>
<name>A0A0K1ERW1_CHOCO</name>
<evidence type="ECO:0000313" key="5">
    <source>
        <dbReference type="Proteomes" id="UP000067626"/>
    </source>
</evidence>
<sequence length="331" mass="34762">MRHSTTCAVLSSRDPEAPSAHRSRRALLSLLLAGSLGAVVSSVGCGGAETTPGGRGDSAAPEEKPAVLVVLSSRNELELRDGRVFATGYYLNELIVPVRAMIDAGLEPVFANPAGNPAVVDPHSVSAAYFGNDEEELGKALALRDSLDGLRQPRRLAEVVSEGLDRYAGVFFPGGHAPMGDLLVDQDVGRTLRFFHEAGRPTGLLCHGPIALLAALEDANGFVNALVSREGAPPAEVPSGWPYAGYQLTVFSTAEEAAVEEGGPAAMLGGRVRFYPEAALRGAGADVVVGEAWQSHVVVDRELYTAQQPASDGEFAARFIPALVAAARERR</sequence>
<dbReference type="GO" id="GO:0019172">
    <property type="term" value="F:glyoxalase III activity"/>
    <property type="evidence" value="ECO:0007669"/>
    <property type="project" value="TreeGrafter"/>
</dbReference>